<accession>A0ABR3XQ95</accession>
<reference evidence="1 2" key="1">
    <citation type="journal article" date="2024" name="IMA Fungus">
        <title>IMA Genome - F19 : A genome assembly and annotation guide to empower mycologists, including annotated draft genome sequences of Ceratocystis pirilliformis, Diaporthe australafricana, Fusarium ophioides, Paecilomyces lecythidis, and Sporothrix stenoceras.</title>
        <authorList>
            <person name="Aylward J."/>
            <person name="Wilson A.M."/>
            <person name="Visagie C.M."/>
            <person name="Spraker J."/>
            <person name="Barnes I."/>
            <person name="Buitendag C."/>
            <person name="Ceriani C."/>
            <person name="Del Mar Angel L."/>
            <person name="du Plessis D."/>
            <person name="Fuchs T."/>
            <person name="Gasser K."/>
            <person name="Kramer D."/>
            <person name="Li W."/>
            <person name="Munsamy K."/>
            <person name="Piso A."/>
            <person name="Price J.L."/>
            <person name="Sonnekus B."/>
            <person name="Thomas C."/>
            <person name="van der Nest A."/>
            <person name="van Dijk A."/>
            <person name="van Heerden A."/>
            <person name="van Vuuren N."/>
            <person name="Yilmaz N."/>
            <person name="Duong T.A."/>
            <person name="van der Merwe N.A."/>
            <person name="Wingfield M.J."/>
            <person name="Wingfield B.D."/>
        </authorList>
    </citation>
    <scope>NUCLEOTIDE SEQUENCE [LARGE SCALE GENOMIC DNA]</scope>
    <source>
        <strain evidence="1 2">CMW 18300</strain>
    </source>
</reference>
<comment type="caution">
    <text evidence="1">The sequence shown here is derived from an EMBL/GenBank/DDBJ whole genome shotgun (WGS) entry which is preliminary data.</text>
</comment>
<keyword evidence="2" id="KW-1185">Reference proteome</keyword>
<gene>
    <name evidence="1" type="ORF">Daus18300_002242</name>
</gene>
<dbReference type="Proteomes" id="UP001583177">
    <property type="component" value="Unassembled WGS sequence"/>
</dbReference>
<proteinExistence type="predicted"/>
<dbReference type="EMBL" id="JAWRVE010000013">
    <property type="protein sequence ID" value="KAL1877889.1"/>
    <property type="molecule type" value="Genomic_DNA"/>
</dbReference>
<organism evidence="1 2">
    <name type="scientific">Diaporthe australafricana</name>
    <dbReference type="NCBI Taxonomy" id="127596"/>
    <lineage>
        <taxon>Eukaryota</taxon>
        <taxon>Fungi</taxon>
        <taxon>Dikarya</taxon>
        <taxon>Ascomycota</taxon>
        <taxon>Pezizomycotina</taxon>
        <taxon>Sordariomycetes</taxon>
        <taxon>Sordariomycetidae</taxon>
        <taxon>Diaporthales</taxon>
        <taxon>Diaporthaceae</taxon>
        <taxon>Diaporthe</taxon>
    </lineage>
</organism>
<sequence>MADIAISDISLVTIATVRPVVPYIALRRCSPEPCGILETLAGGKAFIGFHLEDAEQISCEIIGEGLH</sequence>
<evidence type="ECO:0000313" key="2">
    <source>
        <dbReference type="Proteomes" id="UP001583177"/>
    </source>
</evidence>
<evidence type="ECO:0000313" key="1">
    <source>
        <dbReference type="EMBL" id="KAL1877889.1"/>
    </source>
</evidence>
<name>A0ABR3XQ95_9PEZI</name>
<protein>
    <submittedName>
        <fullName evidence="1">Uncharacterized protein</fullName>
    </submittedName>
</protein>